<accession>A0ABV1BUX0</accession>
<keyword evidence="3" id="KW-1185">Reference proteome</keyword>
<organism evidence="2 3">
    <name type="scientific">[Lactobacillus] rogosae</name>
    <dbReference type="NCBI Taxonomy" id="706562"/>
    <lineage>
        <taxon>Bacteria</taxon>
        <taxon>Bacillati</taxon>
        <taxon>Bacillota</taxon>
        <taxon>Clostridia</taxon>
        <taxon>Lachnospirales</taxon>
        <taxon>Lachnospiraceae</taxon>
        <taxon>Lachnospira</taxon>
    </lineage>
</organism>
<dbReference type="Proteomes" id="UP001442364">
    <property type="component" value="Unassembled WGS sequence"/>
</dbReference>
<protein>
    <recommendedName>
        <fullName evidence="4">NfeD-like C-terminal domain-containing protein</fullName>
    </recommendedName>
</protein>
<keyword evidence="1" id="KW-0812">Transmembrane</keyword>
<evidence type="ECO:0000313" key="2">
    <source>
        <dbReference type="EMBL" id="MEQ2378850.1"/>
    </source>
</evidence>
<proteinExistence type="predicted"/>
<dbReference type="EMBL" id="JBBMER010000002">
    <property type="protein sequence ID" value="MEQ2378850.1"/>
    <property type="molecule type" value="Genomic_DNA"/>
</dbReference>
<dbReference type="Gene3D" id="2.40.50.140">
    <property type="entry name" value="Nucleic acid-binding proteins"/>
    <property type="match status" value="1"/>
</dbReference>
<sequence>MFNTICIACIIIGILIPFCSIVLNLFDGFVDFISIDIFQLEFGSDMVLDFLPFSINSLCLWALVFGCTGMIFNGKLSEPALIVIGIVAGYICAVILQSIIKRLKKVENFAAEKSEILLSRGTVSNAIPKGGVGAVSILLSTGSNVTYPAKAEDGEPIKQDKEVNILRFDGDYIIVESTSRLEDKYSGR</sequence>
<feature type="transmembrane region" description="Helical" evidence="1">
    <location>
        <begin position="50"/>
        <end position="72"/>
    </location>
</feature>
<evidence type="ECO:0008006" key="4">
    <source>
        <dbReference type="Google" id="ProtNLM"/>
    </source>
</evidence>
<dbReference type="InterPro" id="IPR012340">
    <property type="entry name" value="NA-bd_OB-fold"/>
</dbReference>
<reference evidence="2 3" key="1">
    <citation type="submission" date="2024-03" db="EMBL/GenBank/DDBJ databases">
        <title>Human intestinal bacterial collection.</title>
        <authorList>
            <person name="Pauvert C."/>
            <person name="Hitch T.C.A."/>
            <person name="Clavel T."/>
        </authorList>
    </citation>
    <scope>NUCLEOTIDE SEQUENCE [LARGE SCALE GENOMIC DNA]</scope>
    <source>
        <strain evidence="2 3">CLA-AA-H255</strain>
    </source>
</reference>
<comment type="caution">
    <text evidence="2">The sequence shown here is derived from an EMBL/GenBank/DDBJ whole genome shotgun (WGS) entry which is preliminary data.</text>
</comment>
<feature type="transmembrane region" description="Helical" evidence="1">
    <location>
        <begin position="79"/>
        <end position="100"/>
    </location>
</feature>
<dbReference type="RefSeq" id="WP_022502127.1">
    <property type="nucleotide sequence ID" value="NZ_DAWCMB010000027.1"/>
</dbReference>
<name>A0ABV1BUX0_9FIRM</name>
<evidence type="ECO:0000256" key="1">
    <source>
        <dbReference type="SAM" id="Phobius"/>
    </source>
</evidence>
<evidence type="ECO:0000313" key="3">
    <source>
        <dbReference type="Proteomes" id="UP001442364"/>
    </source>
</evidence>
<gene>
    <name evidence="2" type="ORF">WMO14_02985</name>
</gene>
<keyword evidence="1" id="KW-0472">Membrane</keyword>
<keyword evidence="1" id="KW-1133">Transmembrane helix</keyword>
<feature type="transmembrane region" description="Helical" evidence="1">
    <location>
        <begin position="7"/>
        <end position="30"/>
    </location>
</feature>